<protein>
    <submittedName>
        <fullName evidence="1">Uncharacterized protein</fullName>
    </submittedName>
</protein>
<name>A0A1R0KE22_9PSEU</name>
<gene>
    <name evidence="1" type="ORF">BS329_39920</name>
</gene>
<dbReference type="EMBL" id="MQUQ01000037">
    <property type="protein sequence ID" value="OLZ43258.1"/>
    <property type="molecule type" value="Genomic_DNA"/>
</dbReference>
<evidence type="ECO:0000313" key="2">
    <source>
        <dbReference type="Proteomes" id="UP000187486"/>
    </source>
</evidence>
<dbReference type="AlphaFoldDB" id="A0A1R0KE22"/>
<dbReference type="Proteomes" id="UP000187486">
    <property type="component" value="Unassembled WGS sequence"/>
</dbReference>
<organism evidence="1 2">
    <name type="scientific">Amycolatopsis coloradensis</name>
    <dbReference type="NCBI Taxonomy" id="76021"/>
    <lineage>
        <taxon>Bacteria</taxon>
        <taxon>Bacillati</taxon>
        <taxon>Actinomycetota</taxon>
        <taxon>Actinomycetes</taxon>
        <taxon>Pseudonocardiales</taxon>
        <taxon>Pseudonocardiaceae</taxon>
        <taxon>Amycolatopsis</taxon>
    </lineage>
</organism>
<accession>A0A1R0KE22</accession>
<sequence>MKTLNCSPETAEDGLVALSRHLPLTVEIGRPTVACLDNDGVIQVLTTDGATWWAYPDRAVRLVPLRDGLAEATEWCAGFEISRYIGRVG</sequence>
<comment type="caution">
    <text evidence="1">The sequence shown here is derived from an EMBL/GenBank/DDBJ whole genome shotgun (WGS) entry which is preliminary data.</text>
</comment>
<evidence type="ECO:0000313" key="1">
    <source>
        <dbReference type="EMBL" id="OLZ43258.1"/>
    </source>
</evidence>
<keyword evidence="2" id="KW-1185">Reference proteome</keyword>
<dbReference type="RefSeq" id="WP_076168609.1">
    <property type="nucleotide sequence ID" value="NZ_JBEZVB010000013.1"/>
</dbReference>
<reference evidence="1 2" key="1">
    <citation type="submission" date="2016-01" db="EMBL/GenBank/DDBJ databases">
        <title>Amycolatopsis coloradensis genome sequencing and assembly.</title>
        <authorList>
            <person name="Mayilraj S."/>
        </authorList>
    </citation>
    <scope>NUCLEOTIDE SEQUENCE [LARGE SCALE GENOMIC DNA]</scope>
    <source>
        <strain evidence="1 2">DSM 44225</strain>
    </source>
</reference>
<proteinExistence type="predicted"/>